<accession>A0ABR3WZK7</accession>
<sequence>MPVPTRENLVRSSEEVLQVYGAELHGDCRRRSDRVQRVPSPRLRMHDRLHRHQKPTTTATTTYDECPVSEEGHSQLVNTIPHHTIAVLSTASGLKFAFDPTAAQFGWKEHLSPWSVYRERRVDLLYDQEVARPLSPSRALTRQERYPKEVDSLSSLAPRSAPPQPRLCKAKATQSSTQAPEAQPTRTGTAAPVLRHIPVHLQSTVDEYKRLLAGQGNAHGGHITSENQYRKYLAAHELVTTHGGKGGDLSHDFPADERGQQEIAKRIHEAIVNTEEPQDGVTETGDYAKNKNKNKNKPCAVISPIIWQHTLDIVTPDGAARRKVGGGLAHGE</sequence>
<dbReference type="Proteomes" id="UP001583177">
    <property type="component" value="Unassembled WGS sequence"/>
</dbReference>
<name>A0ABR3WZK7_9PEZI</name>
<feature type="region of interest" description="Disordered" evidence="1">
    <location>
        <begin position="137"/>
        <end position="189"/>
    </location>
</feature>
<dbReference type="EMBL" id="JAWRVE010000043">
    <property type="protein sequence ID" value="KAL1868903.1"/>
    <property type="molecule type" value="Genomic_DNA"/>
</dbReference>
<feature type="compositionally biased region" description="Polar residues" evidence="1">
    <location>
        <begin position="172"/>
        <end position="188"/>
    </location>
</feature>
<organism evidence="2 3">
    <name type="scientific">Diaporthe australafricana</name>
    <dbReference type="NCBI Taxonomy" id="127596"/>
    <lineage>
        <taxon>Eukaryota</taxon>
        <taxon>Fungi</taxon>
        <taxon>Dikarya</taxon>
        <taxon>Ascomycota</taxon>
        <taxon>Pezizomycotina</taxon>
        <taxon>Sordariomycetes</taxon>
        <taxon>Sordariomycetidae</taxon>
        <taxon>Diaporthales</taxon>
        <taxon>Diaporthaceae</taxon>
        <taxon>Diaporthe</taxon>
    </lineage>
</organism>
<evidence type="ECO:0000313" key="2">
    <source>
        <dbReference type="EMBL" id="KAL1868903.1"/>
    </source>
</evidence>
<evidence type="ECO:0000256" key="1">
    <source>
        <dbReference type="SAM" id="MobiDB-lite"/>
    </source>
</evidence>
<reference evidence="2 3" key="1">
    <citation type="journal article" date="2024" name="IMA Fungus">
        <title>IMA Genome - F19 : A genome assembly and annotation guide to empower mycologists, including annotated draft genome sequences of Ceratocystis pirilliformis, Diaporthe australafricana, Fusarium ophioides, Paecilomyces lecythidis, and Sporothrix stenoceras.</title>
        <authorList>
            <person name="Aylward J."/>
            <person name="Wilson A.M."/>
            <person name="Visagie C.M."/>
            <person name="Spraker J."/>
            <person name="Barnes I."/>
            <person name="Buitendag C."/>
            <person name="Ceriani C."/>
            <person name="Del Mar Angel L."/>
            <person name="du Plessis D."/>
            <person name="Fuchs T."/>
            <person name="Gasser K."/>
            <person name="Kramer D."/>
            <person name="Li W."/>
            <person name="Munsamy K."/>
            <person name="Piso A."/>
            <person name="Price J.L."/>
            <person name="Sonnekus B."/>
            <person name="Thomas C."/>
            <person name="van der Nest A."/>
            <person name="van Dijk A."/>
            <person name="van Heerden A."/>
            <person name="van Vuuren N."/>
            <person name="Yilmaz N."/>
            <person name="Duong T.A."/>
            <person name="van der Merwe N.A."/>
            <person name="Wingfield M.J."/>
            <person name="Wingfield B.D."/>
        </authorList>
    </citation>
    <scope>NUCLEOTIDE SEQUENCE [LARGE SCALE GENOMIC DNA]</scope>
    <source>
        <strain evidence="2 3">CMW 18300</strain>
    </source>
</reference>
<comment type="caution">
    <text evidence="2">The sequence shown here is derived from an EMBL/GenBank/DDBJ whole genome shotgun (WGS) entry which is preliminary data.</text>
</comment>
<gene>
    <name evidence="2" type="ORF">Daus18300_005739</name>
</gene>
<feature type="region of interest" description="Disordered" evidence="1">
    <location>
        <begin position="275"/>
        <end position="295"/>
    </location>
</feature>
<evidence type="ECO:0000313" key="3">
    <source>
        <dbReference type="Proteomes" id="UP001583177"/>
    </source>
</evidence>
<protein>
    <submittedName>
        <fullName evidence="2">Uncharacterized protein</fullName>
    </submittedName>
</protein>
<keyword evidence="3" id="KW-1185">Reference proteome</keyword>
<proteinExistence type="predicted"/>
<feature type="compositionally biased region" description="Basic and acidic residues" evidence="1">
    <location>
        <begin position="141"/>
        <end position="151"/>
    </location>
</feature>